<dbReference type="Ensembl" id="ENSSSUT00005033863.1">
    <property type="protein sequence ID" value="ENSSSUP00005029671.1"/>
    <property type="gene ID" value="ENSSSUG00005019084.1"/>
</dbReference>
<evidence type="ECO:0000256" key="5">
    <source>
        <dbReference type="PROSITE-ProRule" id="PRU00581"/>
    </source>
</evidence>
<keyword evidence="7" id="KW-0732">Signal</keyword>
<dbReference type="PROSITE" id="PS51225">
    <property type="entry name" value="MARVEL"/>
    <property type="match status" value="1"/>
</dbReference>
<name>A0A673V7W2_SURSU</name>
<sequence>MNQVVVFLVMAMGTHTLSIRIKKDCIQWSSCCPSKGQEPTHEWLMQNTVLMTPPETTSLIQNPESCRASEDGPLNSRSISPWRYEFLVFPVPFLGWWQWGLCQRGPTEMLSARDHRDRPPEEGAAAVLQGFAVDKTFLSSLKGILLETELALTFIIFICFTASISAYMAAALLEFFITLAFLFLYATQYYQRFDRLNWPCLDFLRCVSAIIIFLVVSFAAVTSRDGAAIAAFVFGIILVSVFAYDAFKIYRTEMAPRTTQDDQQ</sequence>
<reference evidence="9" key="3">
    <citation type="submission" date="2025-09" db="UniProtKB">
        <authorList>
            <consortium name="Ensembl"/>
        </authorList>
    </citation>
    <scope>IDENTIFICATION</scope>
</reference>
<gene>
    <name evidence="9" type="primary">LOC115301381</name>
</gene>
<proteinExistence type="predicted"/>
<feature type="signal peptide" evidence="7">
    <location>
        <begin position="1"/>
        <end position="16"/>
    </location>
</feature>
<evidence type="ECO:0000256" key="2">
    <source>
        <dbReference type="ARBA" id="ARBA00022692"/>
    </source>
</evidence>
<evidence type="ECO:0000259" key="8">
    <source>
        <dbReference type="PROSITE" id="PS51225"/>
    </source>
</evidence>
<dbReference type="PANTHER" id="PTHR22776">
    <property type="entry name" value="MARVEL-CONTAINING POTENTIAL LIPID RAFT-ASSOCIATED PROTEIN"/>
    <property type="match status" value="1"/>
</dbReference>
<evidence type="ECO:0000313" key="9">
    <source>
        <dbReference type="Ensembl" id="ENSSSUP00005029671.1"/>
    </source>
</evidence>
<keyword evidence="2 5" id="KW-0812">Transmembrane</keyword>
<dbReference type="Proteomes" id="UP000472268">
    <property type="component" value="Chromosome 9"/>
</dbReference>
<feature type="transmembrane region" description="Helical" evidence="6">
    <location>
        <begin position="150"/>
        <end position="183"/>
    </location>
</feature>
<reference evidence="9" key="2">
    <citation type="submission" date="2025-08" db="UniProtKB">
        <authorList>
            <consortium name="Ensembl"/>
        </authorList>
    </citation>
    <scope>IDENTIFICATION</scope>
</reference>
<feature type="transmembrane region" description="Helical" evidence="6">
    <location>
        <begin position="203"/>
        <end position="221"/>
    </location>
</feature>
<evidence type="ECO:0000256" key="1">
    <source>
        <dbReference type="ARBA" id="ARBA00004141"/>
    </source>
</evidence>
<dbReference type="InterPro" id="IPR050578">
    <property type="entry name" value="MARVEL-CKLF_proteins"/>
</dbReference>
<evidence type="ECO:0000256" key="6">
    <source>
        <dbReference type="SAM" id="Phobius"/>
    </source>
</evidence>
<accession>A0A673V7W2</accession>
<feature type="transmembrane region" description="Helical" evidence="6">
    <location>
        <begin position="227"/>
        <end position="247"/>
    </location>
</feature>
<keyword evidence="4 5" id="KW-0472">Membrane</keyword>
<keyword evidence="10" id="KW-1185">Reference proteome</keyword>
<evidence type="ECO:0000313" key="10">
    <source>
        <dbReference type="Proteomes" id="UP000472268"/>
    </source>
</evidence>
<evidence type="ECO:0000256" key="4">
    <source>
        <dbReference type="ARBA" id="ARBA00023136"/>
    </source>
</evidence>
<feature type="chain" id="PRO_5025351803" evidence="7">
    <location>
        <begin position="17"/>
        <end position="264"/>
    </location>
</feature>
<reference evidence="9 10" key="1">
    <citation type="submission" date="2019-05" db="EMBL/GenBank/DDBJ databases">
        <title>A Chromosome-scale Meerkat (S. suricatta) Genome Assembly.</title>
        <authorList>
            <person name="Dudchenko O."/>
            <person name="Lieberman Aiden E."/>
            <person name="Tung J."/>
            <person name="Barreiro L.B."/>
            <person name="Clutton-Brock T.H."/>
        </authorList>
    </citation>
    <scope>NUCLEOTIDE SEQUENCE [LARGE SCALE GENOMIC DNA]</scope>
</reference>
<feature type="domain" description="MARVEL" evidence="8">
    <location>
        <begin position="137"/>
        <end position="254"/>
    </location>
</feature>
<dbReference type="GO" id="GO:0016020">
    <property type="term" value="C:membrane"/>
    <property type="evidence" value="ECO:0007669"/>
    <property type="project" value="UniProtKB-SubCell"/>
</dbReference>
<dbReference type="AlphaFoldDB" id="A0A673V7W2"/>
<evidence type="ECO:0000256" key="7">
    <source>
        <dbReference type="SAM" id="SignalP"/>
    </source>
</evidence>
<dbReference type="PANTHER" id="PTHR22776:SF26">
    <property type="entry name" value="CKLF-LIKE MARVEL TRANSMEMBRANE DOMAIN-CONTAINING PROTEIN 5"/>
    <property type="match status" value="1"/>
</dbReference>
<protein>
    <submittedName>
        <fullName evidence="9">CKLF like MARVEL transmembrane domain containing 5</fullName>
    </submittedName>
</protein>
<dbReference type="Pfam" id="PF01284">
    <property type="entry name" value="MARVEL"/>
    <property type="match status" value="1"/>
</dbReference>
<evidence type="ECO:0000256" key="3">
    <source>
        <dbReference type="ARBA" id="ARBA00022989"/>
    </source>
</evidence>
<dbReference type="InterPro" id="IPR008253">
    <property type="entry name" value="Marvel"/>
</dbReference>
<comment type="subcellular location">
    <subcellularLocation>
        <location evidence="1">Membrane</location>
        <topology evidence="1">Multi-pass membrane protein</topology>
    </subcellularLocation>
</comment>
<keyword evidence="3 6" id="KW-1133">Transmembrane helix</keyword>
<organism evidence="9 10">
    <name type="scientific">Suricata suricatta</name>
    <name type="common">Meerkat</name>
    <dbReference type="NCBI Taxonomy" id="37032"/>
    <lineage>
        <taxon>Eukaryota</taxon>
        <taxon>Metazoa</taxon>
        <taxon>Chordata</taxon>
        <taxon>Craniata</taxon>
        <taxon>Vertebrata</taxon>
        <taxon>Euteleostomi</taxon>
        <taxon>Mammalia</taxon>
        <taxon>Eutheria</taxon>
        <taxon>Laurasiatheria</taxon>
        <taxon>Carnivora</taxon>
        <taxon>Feliformia</taxon>
        <taxon>Herpestidae</taxon>
        <taxon>Suricata</taxon>
    </lineage>
</organism>